<dbReference type="AlphaFoldDB" id="A0AAN8KT96"/>
<keyword evidence="3" id="KW-1185">Reference proteome</keyword>
<organism evidence="2 3">
    <name type="scientific">Coregonus suidteri</name>
    <dbReference type="NCBI Taxonomy" id="861788"/>
    <lineage>
        <taxon>Eukaryota</taxon>
        <taxon>Metazoa</taxon>
        <taxon>Chordata</taxon>
        <taxon>Craniata</taxon>
        <taxon>Vertebrata</taxon>
        <taxon>Euteleostomi</taxon>
        <taxon>Actinopterygii</taxon>
        <taxon>Neopterygii</taxon>
        <taxon>Teleostei</taxon>
        <taxon>Protacanthopterygii</taxon>
        <taxon>Salmoniformes</taxon>
        <taxon>Salmonidae</taxon>
        <taxon>Coregoninae</taxon>
        <taxon>Coregonus</taxon>
    </lineage>
</organism>
<proteinExistence type="predicted"/>
<dbReference type="Proteomes" id="UP001356427">
    <property type="component" value="Unassembled WGS sequence"/>
</dbReference>
<protein>
    <submittedName>
        <fullName evidence="2">Uncharacterized protein</fullName>
    </submittedName>
</protein>
<evidence type="ECO:0000313" key="3">
    <source>
        <dbReference type="Proteomes" id="UP001356427"/>
    </source>
</evidence>
<accession>A0AAN8KT96</accession>
<feature type="compositionally biased region" description="Polar residues" evidence="1">
    <location>
        <begin position="36"/>
        <end position="46"/>
    </location>
</feature>
<comment type="caution">
    <text evidence="2">The sequence shown here is derived from an EMBL/GenBank/DDBJ whole genome shotgun (WGS) entry which is preliminary data.</text>
</comment>
<dbReference type="EMBL" id="JAGTTL010000034">
    <property type="protein sequence ID" value="KAK6294900.1"/>
    <property type="molecule type" value="Genomic_DNA"/>
</dbReference>
<name>A0AAN8KT96_9TELE</name>
<feature type="region of interest" description="Disordered" evidence="1">
    <location>
        <begin position="22"/>
        <end position="77"/>
    </location>
</feature>
<gene>
    <name evidence="2" type="ORF">J4Q44_G00341260</name>
</gene>
<evidence type="ECO:0000313" key="2">
    <source>
        <dbReference type="EMBL" id="KAK6294900.1"/>
    </source>
</evidence>
<evidence type="ECO:0000256" key="1">
    <source>
        <dbReference type="SAM" id="MobiDB-lite"/>
    </source>
</evidence>
<reference evidence="2 3" key="1">
    <citation type="submission" date="2021-04" db="EMBL/GenBank/DDBJ databases">
        <authorList>
            <person name="De Guttry C."/>
            <person name="Zahm M."/>
            <person name="Klopp C."/>
            <person name="Cabau C."/>
            <person name="Louis A."/>
            <person name="Berthelot C."/>
            <person name="Parey E."/>
            <person name="Roest Crollius H."/>
            <person name="Montfort J."/>
            <person name="Robinson-Rechavi M."/>
            <person name="Bucao C."/>
            <person name="Bouchez O."/>
            <person name="Gislard M."/>
            <person name="Lluch J."/>
            <person name="Milhes M."/>
            <person name="Lampietro C."/>
            <person name="Lopez Roques C."/>
            <person name="Donnadieu C."/>
            <person name="Braasch I."/>
            <person name="Desvignes T."/>
            <person name="Postlethwait J."/>
            <person name="Bobe J."/>
            <person name="Wedekind C."/>
            <person name="Guiguen Y."/>
        </authorList>
    </citation>
    <scope>NUCLEOTIDE SEQUENCE [LARGE SCALE GENOMIC DNA]</scope>
    <source>
        <strain evidence="2">Cs_M1</strain>
        <tissue evidence="2">Blood</tissue>
    </source>
</reference>
<sequence>MMTEMRCSCCLKWKGNEQELRVSSSYERVQKGDTGPRTSSMNSSATCWAPSRRRSRRRRNSKSKKKKKKKTGEGEFLGEGRPCVTKIFAKFSHDAPLPMLKKKHLTVEQLSARRRKVWLTIGKKECPKAFKQKSIGQECCPNQWQKAGSPVYA</sequence>
<feature type="compositionally biased region" description="Basic residues" evidence="1">
    <location>
        <begin position="51"/>
        <end position="70"/>
    </location>
</feature>